<dbReference type="HOGENOM" id="CLU_1331798_0_0_1"/>
<organism evidence="1 2">
    <name type="scientific">Ceriporiopsis subvermispora (strain B)</name>
    <name type="common">White-rot fungus</name>
    <name type="synonym">Gelatoporia subvermispora</name>
    <dbReference type="NCBI Taxonomy" id="914234"/>
    <lineage>
        <taxon>Eukaryota</taxon>
        <taxon>Fungi</taxon>
        <taxon>Dikarya</taxon>
        <taxon>Basidiomycota</taxon>
        <taxon>Agaricomycotina</taxon>
        <taxon>Agaricomycetes</taxon>
        <taxon>Polyporales</taxon>
        <taxon>Gelatoporiaceae</taxon>
        <taxon>Gelatoporia</taxon>
    </lineage>
</organism>
<keyword evidence="2" id="KW-1185">Reference proteome</keyword>
<accession>M2PW63</accession>
<evidence type="ECO:0000313" key="1">
    <source>
        <dbReference type="EMBL" id="EMD41044.1"/>
    </source>
</evidence>
<dbReference type="Proteomes" id="UP000016930">
    <property type="component" value="Unassembled WGS sequence"/>
</dbReference>
<dbReference type="AlphaFoldDB" id="M2PW63"/>
<dbReference type="EMBL" id="KB445792">
    <property type="protein sequence ID" value="EMD41044.1"/>
    <property type="molecule type" value="Genomic_DNA"/>
</dbReference>
<protein>
    <submittedName>
        <fullName evidence="1">Uncharacterized protein</fullName>
    </submittedName>
</protein>
<gene>
    <name evidence="1" type="ORF">CERSUDRAFT_91799</name>
</gene>
<name>M2PW63_CERS8</name>
<sequence length="206" mass="22957">MREGDVRTETGSPPPAHIYAERRVMSGGRRLRAAPRRVVGARGRTAALMLRARVRKSRVSPDQAASRISHLASRISHLASRISHLVYRAQFAWTVQRRRGARAEPAEICLETRRDRSHYATWSIYVVRPAQHPPGARRAHPQIRTTVMEASQHRTDLGETADDGVAPTCALRTSSRRPTLSTLPRPRIMVFCSSSLAAVASTRRTA</sequence>
<proteinExistence type="predicted"/>
<reference evidence="1 2" key="1">
    <citation type="journal article" date="2012" name="Proc. Natl. Acad. Sci. U.S.A.">
        <title>Comparative genomics of Ceriporiopsis subvermispora and Phanerochaete chrysosporium provide insight into selective ligninolysis.</title>
        <authorList>
            <person name="Fernandez-Fueyo E."/>
            <person name="Ruiz-Duenas F.J."/>
            <person name="Ferreira P."/>
            <person name="Floudas D."/>
            <person name="Hibbett D.S."/>
            <person name="Canessa P."/>
            <person name="Larrondo L.F."/>
            <person name="James T.Y."/>
            <person name="Seelenfreund D."/>
            <person name="Lobos S."/>
            <person name="Polanco R."/>
            <person name="Tello M."/>
            <person name="Honda Y."/>
            <person name="Watanabe T."/>
            <person name="Watanabe T."/>
            <person name="Ryu J.S."/>
            <person name="Kubicek C.P."/>
            <person name="Schmoll M."/>
            <person name="Gaskell J."/>
            <person name="Hammel K.E."/>
            <person name="St John F.J."/>
            <person name="Vanden Wymelenberg A."/>
            <person name="Sabat G."/>
            <person name="Splinter BonDurant S."/>
            <person name="Syed K."/>
            <person name="Yadav J.S."/>
            <person name="Doddapaneni H."/>
            <person name="Subramanian V."/>
            <person name="Lavin J.L."/>
            <person name="Oguiza J.A."/>
            <person name="Perez G."/>
            <person name="Pisabarro A.G."/>
            <person name="Ramirez L."/>
            <person name="Santoyo F."/>
            <person name="Master E."/>
            <person name="Coutinho P.M."/>
            <person name="Henrissat B."/>
            <person name="Lombard V."/>
            <person name="Magnuson J.K."/>
            <person name="Kuees U."/>
            <person name="Hori C."/>
            <person name="Igarashi K."/>
            <person name="Samejima M."/>
            <person name="Held B.W."/>
            <person name="Barry K.W."/>
            <person name="LaButti K.M."/>
            <person name="Lapidus A."/>
            <person name="Lindquist E.A."/>
            <person name="Lucas S.M."/>
            <person name="Riley R."/>
            <person name="Salamov A.A."/>
            <person name="Hoffmeister D."/>
            <person name="Schwenk D."/>
            <person name="Hadar Y."/>
            <person name="Yarden O."/>
            <person name="de Vries R.P."/>
            <person name="Wiebenga A."/>
            <person name="Stenlid J."/>
            <person name="Eastwood D."/>
            <person name="Grigoriev I.V."/>
            <person name="Berka R.M."/>
            <person name="Blanchette R.A."/>
            <person name="Kersten P."/>
            <person name="Martinez A.T."/>
            <person name="Vicuna R."/>
            <person name="Cullen D."/>
        </authorList>
    </citation>
    <scope>NUCLEOTIDE SEQUENCE [LARGE SCALE GENOMIC DNA]</scope>
    <source>
        <strain evidence="1 2">B</strain>
    </source>
</reference>
<evidence type="ECO:0000313" key="2">
    <source>
        <dbReference type="Proteomes" id="UP000016930"/>
    </source>
</evidence>